<dbReference type="PANTHER" id="PTHR36927">
    <property type="entry name" value="BLR4337 PROTEIN"/>
    <property type="match status" value="1"/>
</dbReference>
<dbReference type="PANTHER" id="PTHR36927:SF3">
    <property type="entry name" value="GLUCANS BIOSYNTHESIS PROTEIN C"/>
    <property type="match status" value="1"/>
</dbReference>
<proteinExistence type="predicted"/>
<organism evidence="3 4">
    <name type="scientific">Massilia psychrophila</name>
    <dbReference type="NCBI Taxonomy" id="1603353"/>
    <lineage>
        <taxon>Bacteria</taxon>
        <taxon>Pseudomonadati</taxon>
        <taxon>Pseudomonadota</taxon>
        <taxon>Betaproteobacteria</taxon>
        <taxon>Burkholderiales</taxon>
        <taxon>Oxalobacteraceae</taxon>
        <taxon>Telluria group</taxon>
        <taxon>Massilia</taxon>
    </lineage>
</organism>
<feature type="transmembrane region" description="Helical" evidence="1">
    <location>
        <begin position="20"/>
        <end position="41"/>
    </location>
</feature>
<keyword evidence="1" id="KW-1133">Transmembrane helix</keyword>
<sequence length="125" mass="14543">MNPADIDHRARLYFLDWVRIVAFFVLILYHVGMVYVTWGWHVKSPFASDTLESYMFLSSPWRLGLLFLVSGAASRFMLVKCSACAFMRQRSWRLLVPLLFGMLLIVPPQPYFEVIEKVRLPGQLS</sequence>
<name>A0A2G8SY80_9BURK</name>
<gene>
    <name evidence="3" type="ORF">CR103_16810</name>
</gene>
<keyword evidence="4" id="KW-1185">Reference proteome</keyword>
<evidence type="ECO:0000313" key="3">
    <source>
        <dbReference type="EMBL" id="PIL38692.1"/>
    </source>
</evidence>
<keyword evidence="1" id="KW-0812">Transmembrane</keyword>
<feature type="domain" description="Acyltransferase 3" evidence="2">
    <location>
        <begin position="13"/>
        <end position="109"/>
    </location>
</feature>
<dbReference type="EMBL" id="PDOB01000031">
    <property type="protein sequence ID" value="PIL38692.1"/>
    <property type="molecule type" value="Genomic_DNA"/>
</dbReference>
<feature type="transmembrane region" description="Helical" evidence="1">
    <location>
        <begin position="61"/>
        <end position="79"/>
    </location>
</feature>
<dbReference type="RefSeq" id="WP_099917107.1">
    <property type="nucleotide sequence ID" value="NZ_BMHS01000017.1"/>
</dbReference>
<dbReference type="Pfam" id="PF01757">
    <property type="entry name" value="Acyl_transf_3"/>
    <property type="match status" value="1"/>
</dbReference>
<comment type="caution">
    <text evidence="3">The sequence shown here is derived from an EMBL/GenBank/DDBJ whole genome shotgun (WGS) entry which is preliminary data.</text>
</comment>
<protein>
    <recommendedName>
        <fullName evidence="2">Acyltransferase 3 domain-containing protein</fullName>
    </recommendedName>
</protein>
<evidence type="ECO:0000259" key="2">
    <source>
        <dbReference type="Pfam" id="PF01757"/>
    </source>
</evidence>
<evidence type="ECO:0000256" key="1">
    <source>
        <dbReference type="SAM" id="Phobius"/>
    </source>
</evidence>
<feature type="transmembrane region" description="Helical" evidence="1">
    <location>
        <begin position="91"/>
        <end position="112"/>
    </location>
</feature>
<dbReference type="Proteomes" id="UP000228593">
    <property type="component" value="Unassembled WGS sequence"/>
</dbReference>
<dbReference type="AlphaFoldDB" id="A0A2G8SY80"/>
<dbReference type="InterPro" id="IPR002656">
    <property type="entry name" value="Acyl_transf_3_dom"/>
</dbReference>
<keyword evidence="1" id="KW-0472">Membrane</keyword>
<dbReference type="InterPro" id="IPR050623">
    <property type="entry name" value="Glucan_succinyl_AcylTrfase"/>
</dbReference>
<accession>A0A2G8SY80</accession>
<reference evidence="3 4" key="1">
    <citation type="submission" date="2017-10" db="EMBL/GenBank/DDBJ databases">
        <title>Massilia psychrophilum sp. nov., a novel purple-pigmented bacterium isolated from Tianshan glacier, Xinjiang Municipality, China.</title>
        <authorList>
            <person name="Wang H."/>
        </authorList>
    </citation>
    <scope>NUCLEOTIDE SEQUENCE [LARGE SCALE GENOMIC DNA]</scope>
    <source>
        <strain evidence="3 4">JCM 30813</strain>
    </source>
</reference>
<dbReference type="OrthoDB" id="9809782at2"/>
<evidence type="ECO:0000313" key="4">
    <source>
        <dbReference type="Proteomes" id="UP000228593"/>
    </source>
</evidence>
<dbReference type="GO" id="GO:0016747">
    <property type="term" value="F:acyltransferase activity, transferring groups other than amino-acyl groups"/>
    <property type="evidence" value="ECO:0007669"/>
    <property type="project" value="InterPro"/>
</dbReference>